<name>A0ABV0CF17_9NEIS</name>
<evidence type="ECO:0008006" key="3">
    <source>
        <dbReference type="Google" id="ProtNLM"/>
    </source>
</evidence>
<dbReference type="Proteomes" id="UP001405405">
    <property type="component" value="Unassembled WGS sequence"/>
</dbReference>
<proteinExistence type="predicted"/>
<protein>
    <recommendedName>
        <fullName evidence="3">DUF3168 domain-containing protein</fullName>
    </recommendedName>
</protein>
<sequence>MSRDLQKGLNFGEFPAVCLHQLQDVPLPGSPVGYEYRQLSIELELLAEGDVPHSACEALRAEVHAVLHAYVEVQDLQAGAVQWEYDEENPRLGICRAQYLLTYRRREGEL</sequence>
<accession>A0ABV0CF17</accession>
<evidence type="ECO:0000313" key="2">
    <source>
        <dbReference type="Proteomes" id="UP001405405"/>
    </source>
</evidence>
<gene>
    <name evidence="1" type="ORF">VA599_02785</name>
</gene>
<comment type="caution">
    <text evidence="1">The sequence shown here is derived from an EMBL/GenBank/DDBJ whole genome shotgun (WGS) entry which is preliminary data.</text>
</comment>
<keyword evidence="2" id="KW-1185">Reference proteome</keyword>
<reference evidence="1 2" key="1">
    <citation type="submission" date="2023-12" db="EMBL/GenBank/DDBJ databases">
        <title>Chromobacterium sp. strain TRC.1.1.SA producing antimicrobial pigment.</title>
        <authorList>
            <person name="Verma N."/>
            <person name="Choksket S."/>
            <person name="Pinnaka A.K."/>
            <person name="Korpole S."/>
        </authorList>
    </citation>
    <scope>NUCLEOTIDE SEQUENCE [LARGE SCALE GENOMIC DNA]</scope>
    <source>
        <strain evidence="1 2">TRC1.1.SA</strain>
    </source>
</reference>
<dbReference type="RefSeq" id="WP_346787606.1">
    <property type="nucleotide sequence ID" value="NZ_JAYFSJ010000002.1"/>
</dbReference>
<evidence type="ECO:0000313" key="1">
    <source>
        <dbReference type="EMBL" id="MEN7429654.1"/>
    </source>
</evidence>
<organism evidence="1 2">
    <name type="scientific">Chromobacterium indicum</name>
    <dbReference type="NCBI Taxonomy" id="3110228"/>
    <lineage>
        <taxon>Bacteria</taxon>
        <taxon>Pseudomonadati</taxon>
        <taxon>Pseudomonadota</taxon>
        <taxon>Betaproteobacteria</taxon>
        <taxon>Neisseriales</taxon>
        <taxon>Chromobacteriaceae</taxon>
        <taxon>Chromobacterium</taxon>
    </lineage>
</organism>
<dbReference type="EMBL" id="JAYFSJ010000002">
    <property type="protein sequence ID" value="MEN7429654.1"/>
    <property type="molecule type" value="Genomic_DNA"/>
</dbReference>